<proteinExistence type="predicted"/>
<feature type="transmembrane region" description="Helical" evidence="6">
    <location>
        <begin position="12"/>
        <end position="35"/>
    </location>
</feature>
<dbReference type="EMBL" id="FZPD01000003">
    <property type="protein sequence ID" value="SNS97322.1"/>
    <property type="molecule type" value="Genomic_DNA"/>
</dbReference>
<feature type="transmembrane region" description="Helical" evidence="6">
    <location>
        <begin position="438"/>
        <end position="456"/>
    </location>
</feature>
<dbReference type="InterPro" id="IPR050833">
    <property type="entry name" value="Poly_Biosynth_Transport"/>
</dbReference>
<feature type="transmembrane region" description="Helical" evidence="6">
    <location>
        <begin position="116"/>
        <end position="135"/>
    </location>
</feature>
<dbReference type="Proteomes" id="UP000198393">
    <property type="component" value="Unassembled WGS sequence"/>
</dbReference>
<feature type="transmembrane region" description="Helical" evidence="6">
    <location>
        <begin position="462"/>
        <end position="479"/>
    </location>
</feature>
<dbReference type="Pfam" id="PF13440">
    <property type="entry name" value="Polysacc_synt_3"/>
    <property type="match status" value="1"/>
</dbReference>
<evidence type="ECO:0000256" key="2">
    <source>
        <dbReference type="ARBA" id="ARBA00022475"/>
    </source>
</evidence>
<dbReference type="RefSeq" id="WP_144017379.1">
    <property type="nucleotide sequence ID" value="NZ_FZPD01000003.1"/>
</dbReference>
<keyword evidence="3 6" id="KW-0812">Transmembrane</keyword>
<feature type="transmembrane region" description="Helical" evidence="6">
    <location>
        <begin position="272"/>
        <end position="294"/>
    </location>
</feature>
<evidence type="ECO:0000313" key="8">
    <source>
        <dbReference type="Proteomes" id="UP000198393"/>
    </source>
</evidence>
<feature type="transmembrane region" description="Helical" evidence="6">
    <location>
        <begin position="380"/>
        <end position="400"/>
    </location>
</feature>
<keyword evidence="2" id="KW-1003">Cell membrane</keyword>
<evidence type="ECO:0000256" key="6">
    <source>
        <dbReference type="SAM" id="Phobius"/>
    </source>
</evidence>
<evidence type="ECO:0000256" key="4">
    <source>
        <dbReference type="ARBA" id="ARBA00022989"/>
    </source>
</evidence>
<dbReference type="PANTHER" id="PTHR30250:SF11">
    <property type="entry name" value="O-ANTIGEN TRANSPORTER-RELATED"/>
    <property type="match status" value="1"/>
</dbReference>
<protein>
    <submittedName>
        <fullName evidence="7">Membrane protein involved in the export of O-antigen and teichoic acid</fullName>
    </submittedName>
</protein>
<gene>
    <name evidence="7" type="ORF">SAMN05421640_1842</name>
</gene>
<dbReference type="OrthoDB" id="9814608at2"/>
<keyword evidence="4 6" id="KW-1133">Transmembrane helix</keyword>
<name>A0A239IVB5_EKHLU</name>
<evidence type="ECO:0000256" key="5">
    <source>
        <dbReference type="ARBA" id="ARBA00023136"/>
    </source>
</evidence>
<feature type="transmembrane region" description="Helical" evidence="6">
    <location>
        <begin position="314"/>
        <end position="337"/>
    </location>
</feature>
<evidence type="ECO:0000313" key="7">
    <source>
        <dbReference type="EMBL" id="SNS97322.1"/>
    </source>
</evidence>
<feature type="transmembrane region" description="Helical" evidence="6">
    <location>
        <begin position="406"/>
        <end position="426"/>
    </location>
</feature>
<keyword evidence="8" id="KW-1185">Reference proteome</keyword>
<feature type="transmembrane region" description="Helical" evidence="6">
    <location>
        <begin position="78"/>
        <end position="101"/>
    </location>
</feature>
<dbReference type="AlphaFoldDB" id="A0A239IVB5"/>
<feature type="transmembrane region" description="Helical" evidence="6">
    <location>
        <begin position="147"/>
        <end position="172"/>
    </location>
</feature>
<reference evidence="7 8" key="1">
    <citation type="submission" date="2017-06" db="EMBL/GenBank/DDBJ databases">
        <authorList>
            <person name="Kim H.J."/>
            <person name="Triplett B.A."/>
        </authorList>
    </citation>
    <scope>NUCLEOTIDE SEQUENCE [LARGE SCALE GENOMIC DNA]</scope>
    <source>
        <strain evidence="7 8">DSM 19307</strain>
    </source>
</reference>
<comment type="subcellular location">
    <subcellularLocation>
        <location evidence="1">Cell membrane</location>
        <topology evidence="1">Multi-pass membrane protein</topology>
    </subcellularLocation>
</comment>
<evidence type="ECO:0000256" key="1">
    <source>
        <dbReference type="ARBA" id="ARBA00004651"/>
    </source>
</evidence>
<sequence length="489" mass="56006">MSILKKLASQTAVYGLSSVLGRMLNYLLVPLYTSVFLPAEYGIVTELYAYVAFLNILFIYGLETAYFRFSSQGKGYNYFNLAFTSILISSFVFSGVIWLLSDSIAQILEYPNKAHFIRWLAAILAIDAIVAIPFARLRQIGKAYRFAVFKLSNIGINIFLNVFFIVLCPLILTDHPESFIRHIYNPDLGVGYVFLSNLIANGLYLLFFYKDWLKVKLTFNAAEWKRMMKYAWPVLIIGFSGVTNEMLSRAILKYRLPEGFYEGYTNLEILGIFGACYKLSVFMTLAVQAFRYAFEPFFFAQAKKKNSPQVFSRVMTMFVLFTSFSWLVLCVFMPYYAPIFLRQESYLMALDAVPWLLGGGLFLGVFYNLSLWYKLTDKTLYGAYISLIGAFATFILNWSLIPVMGYMGSAIATFGSYLIMVFISYWWGMRHYAVPYQLGRTLSYVLFAGAGILINGQFEQSVSKSVLIVLIFLTLPIIFERESLFRKRS</sequence>
<feature type="transmembrane region" description="Helical" evidence="6">
    <location>
        <begin position="352"/>
        <end position="373"/>
    </location>
</feature>
<feature type="transmembrane region" description="Helical" evidence="6">
    <location>
        <begin position="230"/>
        <end position="252"/>
    </location>
</feature>
<feature type="transmembrane region" description="Helical" evidence="6">
    <location>
        <begin position="192"/>
        <end position="209"/>
    </location>
</feature>
<keyword evidence="5 6" id="KW-0472">Membrane</keyword>
<accession>A0A239IVB5</accession>
<dbReference type="PANTHER" id="PTHR30250">
    <property type="entry name" value="PST FAMILY PREDICTED COLANIC ACID TRANSPORTER"/>
    <property type="match status" value="1"/>
</dbReference>
<organism evidence="7 8">
    <name type="scientific">Ekhidna lutea</name>
    <dbReference type="NCBI Taxonomy" id="447679"/>
    <lineage>
        <taxon>Bacteria</taxon>
        <taxon>Pseudomonadati</taxon>
        <taxon>Bacteroidota</taxon>
        <taxon>Cytophagia</taxon>
        <taxon>Cytophagales</taxon>
        <taxon>Reichenbachiellaceae</taxon>
        <taxon>Ekhidna</taxon>
    </lineage>
</organism>
<dbReference type="GO" id="GO:0005886">
    <property type="term" value="C:plasma membrane"/>
    <property type="evidence" value="ECO:0007669"/>
    <property type="project" value="UniProtKB-SubCell"/>
</dbReference>
<feature type="transmembrane region" description="Helical" evidence="6">
    <location>
        <begin position="47"/>
        <end position="66"/>
    </location>
</feature>
<evidence type="ECO:0000256" key="3">
    <source>
        <dbReference type="ARBA" id="ARBA00022692"/>
    </source>
</evidence>